<dbReference type="Gene3D" id="3.30.1600.10">
    <property type="entry name" value="SIR2/SIRT2 'Small Domain"/>
    <property type="match status" value="1"/>
</dbReference>
<dbReference type="PROSITE" id="PS50305">
    <property type="entry name" value="SIRTUIN"/>
    <property type="match status" value="1"/>
</dbReference>
<sequence length="242" mass="27814">MKKIMILSGAGLSAESGIHTFRDHDGLWENHDVMKVCSTQGWIEDHKYVTRFYNERRRDLEFKEPNPAHKVLAQLEYDYRGRIIHLTQNIDNLMEKAGAKDVIHLHGTLTDLRCEACTETFNVGYAPQEGNEHCPHCGNTRVRHNVVMFGEAAPEYSHIQEAIRHSTLFIAIGTSGTVIDIVPIAKEFKHSILIDPKRQETANKFAPHTYIDEYFEHFIQKKAGEAMDEMMAIIKDHMDNRL</sequence>
<dbReference type="PANTHER" id="PTHR11085:SF4">
    <property type="entry name" value="NAD-DEPENDENT PROTEIN DEACYLASE"/>
    <property type="match status" value="1"/>
</dbReference>
<evidence type="ECO:0000256" key="3">
    <source>
        <dbReference type="ARBA" id="ARBA00023027"/>
    </source>
</evidence>
<dbReference type="EMBL" id="JAQIBC010000002">
    <property type="protein sequence ID" value="MDM5263197.1"/>
    <property type="molecule type" value="Genomic_DNA"/>
</dbReference>
<dbReference type="InterPro" id="IPR003000">
    <property type="entry name" value="Sirtuin"/>
</dbReference>
<organism evidence="6 7">
    <name type="scientific">Sulfurovum xiamenensis</name>
    <dbReference type="NCBI Taxonomy" id="3019066"/>
    <lineage>
        <taxon>Bacteria</taxon>
        <taxon>Pseudomonadati</taxon>
        <taxon>Campylobacterota</taxon>
        <taxon>Epsilonproteobacteria</taxon>
        <taxon>Campylobacterales</taxon>
        <taxon>Sulfurovaceae</taxon>
        <taxon>Sulfurovum</taxon>
    </lineage>
</organism>
<comment type="caution">
    <text evidence="6">The sequence shown here is derived from an EMBL/GenBank/DDBJ whole genome shotgun (WGS) entry which is preliminary data.</text>
</comment>
<proteinExistence type="predicted"/>
<evidence type="ECO:0000256" key="4">
    <source>
        <dbReference type="PROSITE-ProRule" id="PRU00236"/>
    </source>
</evidence>
<keyword evidence="7" id="KW-1185">Reference proteome</keyword>
<dbReference type="EC" id="2.3.1.286" evidence="1"/>
<feature type="binding site" evidence="4">
    <location>
        <position position="137"/>
    </location>
    <ligand>
        <name>Zn(2+)</name>
        <dbReference type="ChEBI" id="CHEBI:29105"/>
    </ligand>
</feature>
<dbReference type="InterPro" id="IPR050134">
    <property type="entry name" value="NAD-dep_sirtuin_deacylases"/>
</dbReference>
<dbReference type="InterPro" id="IPR029035">
    <property type="entry name" value="DHS-like_NAD/FAD-binding_dom"/>
</dbReference>
<keyword evidence="4" id="KW-0479">Metal-binding</keyword>
<feature type="binding site" evidence="4">
    <location>
        <position position="114"/>
    </location>
    <ligand>
        <name>Zn(2+)</name>
        <dbReference type="ChEBI" id="CHEBI:29105"/>
    </ligand>
</feature>
<evidence type="ECO:0000313" key="7">
    <source>
        <dbReference type="Proteomes" id="UP001169066"/>
    </source>
</evidence>
<dbReference type="Pfam" id="PF02146">
    <property type="entry name" value="SIR2"/>
    <property type="match status" value="1"/>
</dbReference>
<dbReference type="InterPro" id="IPR026591">
    <property type="entry name" value="Sirtuin_cat_small_dom_sf"/>
</dbReference>
<dbReference type="RefSeq" id="WP_289401312.1">
    <property type="nucleotide sequence ID" value="NZ_JAQIBC010000002.1"/>
</dbReference>
<feature type="active site" description="Proton acceptor" evidence="4">
    <location>
        <position position="106"/>
    </location>
</feature>
<dbReference type="PANTHER" id="PTHR11085">
    <property type="entry name" value="NAD-DEPENDENT PROTEIN DEACYLASE SIRTUIN-5, MITOCHONDRIAL-RELATED"/>
    <property type="match status" value="1"/>
</dbReference>
<keyword evidence="3" id="KW-0520">NAD</keyword>
<evidence type="ECO:0000256" key="2">
    <source>
        <dbReference type="ARBA" id="ARBA00022679"/>
    </source>
</evidence>
<accession>A0ABT7QQY6</accession>
<dbReference type="SUPFAM" id="SSF52467">
    <property type="entry name" value="DHS-like NAD/FAD-binding domain"/>
    <property type="match status" value="1"/>
</dbReference>
<name>A0ABT7QQY6_9BACT</name>
<keyword evidence="4" id="KW-0862">Zinc</keyword>
<dbReference type="InterPro" id="IPR026590">
    <property type="entry name" value="Ssirtuin_cat_dom"/>
</dbReference>
<dbReference type="Gene3D" id="3.40.50.1220">
    <property type="entry name" value="TPP-binding domain"/>
    <property type="match status" value="1"/>
</dbReference>
<gene>
    <name evidence="6" type="ORF">PF327_03230</name>
</gene>
<evidence type="ECO:0000259" key="5">
    <source>
        <dbReference type="PROSITE" id="PS50305"/>
    </source>
</evidence>
<reference evidence="6" key="1">
    <citation type="submission" date="2023-01" db="EMBL/GenBank/DDBJ databases">
        <title>Sulfurovum sp. XTW-4 genome assembly.</title>
        <authorList>
            <person name="Wang J."/>
        </authorList>
    </citation>
    <scope>NUCLEOTIDE SEQUENCE</scope>
    <source>
        <strain evidence="6">XTW-4</strain>
    </source>
</reference>
<keyword evidence="2" id="KW-0808">Transferase</keyword>
<evidence type="ECO:0000313" key="6">
    <source>
        <dbReference type="EMBL" id="MDM5263197.1"/>
    </source>
</evidence>
<dbReference type="Proteomes" id="UP001169066">
    <property type="component" value="Unassembled WGS sequence"/>
</dbReference>
<feature type="binding site" evidence="4">
    <location>
        <position position="134"/>
    </location>
    <ligand>
        <name>Zn(2+)</name>
        <dbReference type="ChEBI" id="CHEBI:29105"/>
    </ligand>
</feature>
<feature type="binding site" evidence="4">
    <location>
        <position position="117"/>
    </location>
    <ligand>
        <name>Zn(2+)</name>
        <dbReference type="ChEBI" id="CHEBI:29105"/>
    </ligand>
</feature>
<evidence type="ECO:0000256" key="1">
    <source>
        <dbReference type="ARBA" id="ARBA00012928"/>
    </source>
</evidence>
<protein>
    <recommendedName>
        <fullName evidence="1">protein acetyllysine N-acetyltransferase</fullName>
        <ecNumber evidence="1">2.3.1.286</ecNumber>
    </recommendedName>
</protein>
<feature type="domain" description="Deacetylase sirtuin-type" evidence="5">
    <location>
        <begin position="1"/>
        <end position="242"/>
    </location>
</feature>